<evidence type="ECO:0000259" key="3">
    <source>
        <dbReference type="PROSITE" id="PS50853"/>
    </source>
</evidence>
<keyword evidence="1" id="KW-0342">GTP-binding</keyword>
<dbReference type="GO" id="GO:0005525">
    <property type="term" value="F:GTP binding"/>
    <property type="evidence" value="ECO:0007669"/>
    <property type="project" value="UniProtKB-KW"/>
</dbReference>
<reference evidence="4 5" key="1">
    <citation type="submission" date="2024-11" db="EMBL/GenBank/DDBJ databases">
        <title>Chromosome-level genome assembly of the freshwater bivalve Anodonta woodiana.</title>
        <authorList>
            <person name="Chen X."/>
        </authorList>
    </citation>
    <scope>NUCLEOTIDE SEQUENCE [LARGE SCALE GENOMIC DNA]</scope>
    <source>
        <strain evidence="4">MN2024</strain>
        <tissue evidence="4">Gills</tissue>
    </source>
</reference>
<dbReference type="InterPro" id="IPR036116">
    <property type="entry name" value="FN3_sf"/>
</dbReference>
<name>A0ABD3V209_SINWO</name>
<dbReference type="Proteomes" id="UP001634394">
    <property type="component" value="Unassembled WGS sequence"/>
</dbReference>
<dbReference type="InterPro" id="IPR013783">
    <property type="entry name" value="Ig-like_fold"/>
</dbReference>
<organism evidence="4 5">
    <name type="scientific">Sinanodonta woodiana</name>
    <name type="common">Chinese pond mussel</name>
    <name type="synonym">Anodonta woodiana</name>
    <dbReference type="NCBI Taxonomy" id="1069815"/>
    <lineage>
        <taxon>Eukaryota</taxon>
        <taxon>Metazoa</taxon>
        <taxon>Spiralia</taxon>
        <taxon>Lophotrochozoa</taxon>
        <taxon>Mollusca</taxon>
        <taxon>Bivalvia</taxon>
        <taxon>Autobranchia</taxon>
        <taxon>Heteroconchia</taxon>
        <taxon>Palaeoheterodonta</taxon>
        <taxon>Unionida</taxon>
        <taxon>Unionoidea</taxon>
        <taxon>Unionidae</taxon>
        <taxon>Unioninae</taxon>
        <taxon>Sinanodonta</taxon>
    </lineage>
</organism>
<dbReference type="Pfam" id="PF00041">
    <property type="entry name" value="fn3"/>
    <property type="match status" value="1"/>
</dbReference>
<protein>
    <recommendedName>
        <fullName evidence="3">Fibronectin type-III domain-containing protein</fullName>
    </recommendedName>
</protein>
<comment type="caution">
    <text evidence="4">The sequence shown here is derived from an EMBL/GenBank/DDBJ whole genome shotgun (WGS) entry which is preliminary data.</text>
</comment>
<keyword evidence="1" id="KW-0547">Nucleotide-binding</keyword>
<dbReference type="CDD" id="cd00063">
    <property type="entry name" value="FN3"/>
    <property type="match status" value="1"/>
</dbReference>
<dbReference type="PROSITE" id="PS50853">
    <property type="entry name" value="FN3"/>
    <property type="match status" value="1"/>
</dbReference>
<dbReference type="SUPFAM" id="SSF52540">
    <property type="entry name" value="P-loop containing nucleoside triphosphate hydrolases"/>
    <property type="match status" value="1"/>
</dbReference>
<dbReference type="SUPFAM" id="SSF49265">
    <property type="entry name" value="Fibronectin type III"/>
    <property type="match status" value="1"/>
</dbReference>
<keyword evidence="5" id="KW-1185">Reference proteome</keyword>
<accession>A0ABD3V209</accession>
<dbReference type="Pfam" id="PF00735">
    <property type="entry name" value="Septin"/>
    <property type="match status" value="1"/>
</dbReference>
<feature type="compositionally biased region" description="Polar residues" evidence="2">
    <location>
        <begin position="1"/>
        <end position="20"/>
    </location>
</feature>
<proteinExistence type="inferred from homology"/>
<dbReference type="PANTHER" id="PTHR32046:SF14">
    <property type="match status" value="1"/>
</dbReference>
<dbReference type="SMART" id="SM00060">
    <property type="entry name" value="FN3"/>
    <property type="match status" value="1"/>
</dbReference>
<feature type="domain" description="Fibronectin type-III" evidence="3">
    <location>
        <begin position="32"/>
        <end position="126"/>
    </location>
</feature>
<dbReference type="Gene3D" id="3.40.50.300">
    <property type="entry name" value="P-loop containing nucleotide triphosphate hydrolases"/>
    <property type="match status" value="1"/>
</dbReference>
<dbReference type="EMBL" id="JBJQND010000014">
    <property type="protein sequence ID" value="KAL3855679.1"/>
    <property type="molecule type" value="Genomic_DNA"/>
</dbReference>
<gene>
    <name evidence="4" type="ORF">ACJMK2_014885</name>
</gene>
<evidence type="ECO:0000256" key="2">
    <source>
        <dbReference type="SAM" id="MobiDB-lite"/>
    </source>
</evidence>
<dbReference type="PANTHER" id="PTHR32046">
    <property type="entry name" value="G DOMAIN-CONTAINING PROTEIN"/>
    <property type="match status" value="1"/>
</dbReference>
<evidence type="ECO:0000313" key="4">
    <source>
        <dbReference type="EMBL" id="KAL3855679.1"/>
    </source>
</evidence>
<feature type="region of interest" description="Disordered" evidence="2">
    <location>
        <begin position="1"/>
        <end position="27"/>
    </location>
</feature>
<evidence type="ECO:0000313" key="5">
    <source>
        <dbReference type="Proteomes" id="UP001634394"/>
    </source>
</evidence>
<evidence type="ECO:0000256" key="1">
    <source>
        <dbReference type="RuleBase" id="RU004560"/>
    </source>
</evidence>
<dbReference type="Gene3D" id="2.60.40.10">
    <property type="entry name" value="Immunoglobulins"/>
    <property type="match status" value="1"/>
</dbReference>
<sequence length="668" mass="76635">MKKGNATSEWREANVSSQSENEFEVKNEDPKQPGIIQCLEIQANAVRIQWEKPRFIENEVHYYELKYKIIGDKRWSTVTTTNNSTLCLVNGLKSNTCYEFKVRAVFDDDDEGPFSEICRDIKTSVSLSEHILREEWIVKRGQPATYKLPLTVPKETVNTKAKSRQCIFDKLPRGHKSQKTIMVVGATGSGKSTLINGMVNYILRVEWEDTCRFTIIDLTDEEKGKKDETESQTEWITCYTIPSCPGSQLNYTLNIIDTPGFGDTRGITRDQEIVDQIRELFTTPPPQGIQTLDAVCFVAQAPLARLTPHQRYIFDSVLSIFGKDISKNIFVLITFADGNEPPVKMALEAAQVPFQKTFKFNNSALYVSTENNDDAQIGQMFWKMGKESFNVFFTELTKTETQSLQLTADVLKTRQQLEATILGLQPKICEGLNVINTIKQEKQAIDKHQADILANKAFEFEVDGFKQILVPLESGVYVTNCLTCNRTCHYPCGIPNDRDKRGCAAMNSDGYCNICSPKKCYWSEHHNTQHRFELVPTKVKQTSDDLKKKYEIAVDEEKKHSEYLKKVKNLFNDVGESVFAMIKRVRDCINELKQKAIKQNPLSQVEYIEILIEAERSEAKYGWQKRVEMYQSFKKQAELMKDIPNQTFKPWTDDQIEALLNDNEDFKR</sequence>
<dbReference type="InterPro" id="IPR030379">
    <property type="entry name" value="G_SEPTIN_dom"/>
</dbReference>
<comment type="similarity">
    <text evidence="1">Belongs to the TRAFAC class TrmE-Era-EngA-EngB-Septin-like GTPase superfamily. Septin GTPase family.</text>
</comment>
<dbReference type="InterPro" id="IPR003961">
    <property type="entry name" value="FN3_dom"/>
</dbReference>
<dbReference type="AlphaFoldDB" id="A0ABD3V209"/>
<dbReference type="InterPro" id="IPR027417">
    <property type="entry name" value="P-loop_NTPase"/>
</dbReference>